<feature type="compositionally biased region" description="Acidic residues" evidence="1">
    <location>
        <begin position="108"/>
        <end position="120"/>
    </location>
</feature>
<reference evidence="2" key="1">
    <citation type="submission" date="2021-04" db="EMBL/GenBank/DDBJ databases">
        <authorList>
            <person name="Tunstrom K."/>
        </authorList>
    </citation>
    <scope>NUCLEOTIDE SEQUENCE</scope>
</reference>
<comment type="caution">
    <text evidence="2">The sequence shown here is derived from an EMBL/GenBank/DDBJ whole genome shotgun (WGS) entry which is preliminary data.</text>
</comment>
<feature type="region of interest" description="Disordered" evidence="1">
    <location>
        <begin position="1"/>
        <end position="26"/>
    </location>
</feature>
<feature type="compositionally biased region" description="Polar residues" evidence="1">
    <location>
        <begin position="56"/>
        <end position="71"/>
    </location>
</feature>
<sequence>MIEDVQQGYGLERPLHAKRKRSLPPTSVFNINSSLLELSHQHPHSVEVNDAGPSSPHIQGSDTVRATSTAPSPAPFEMVSPAPSLVVSVVEPSTPATSEYLEVPSPAIEEEESDGEDGQEEGSPIMLIPKSLRMFLEDNEEVGNASAELNFAWPPSASTSGSAAPIPLRPPHVKQSTGSTPAPIIITPLVEQADQQAQHRPV</sequence>
<accession>A0A8S3WT31</accession>
<organism evidence="2 3">
    <name type="scientific">Parnassius apollo</name>
    <name type="common">Apollo butterfly</name>
    <name type="synonym">Papilio apollo</name>
    <dbReference type="NCBI Taxonomy" id="110799"/>
    <lineage>
        <taxon>Eukaryota</taxon>
        <taxon>Metazoa</taxon>
        <taxon>Ecdysozoa</taxon>
        <taxon>Arthropoda</taxon>
        <taxon>Hexapoda</taxon>
        <taxon>Insecta</taxon>
        <taxon>Pterygota</taxon>
        <taxon>Neoptera</taxon>
        <taxon>Endopterygota</taxon>
        <taxon>Lepidoptera</taxon>
        <taxon>Glossata</taxon>
        <taxon>Ditrysia</taxon>
        <taxon>Papilionoidea</taxon>
        <taxon>Papilionidae</taxon>
        <taxon>Parnassiinae</taxon>
        <taxon>Parnassini</taxon>
        <taxon>Parnassius</taxon>
        <taxon>Parnassius</taxon>
    </lineage>
</organism>
<protein>
    <submittedName>
        <fullName evidence="2">(apollo) hypothetical protein</fullName>
    </submittedName>
</protein>
<name>A0A8S3WT31_PARAO</name>
<evidence type="ECO:0000313" key="2">
    <source>
        <dbReference type="EMBL" id="CAG4975640.1"/>
    </source>
</evidence>
<feature type="region of interest" description="Disordered" evidence="1">
    <location>
        <begin position="41"/>
        <end position="79"/>
    </location>
</feature>
<dbReference type="AlphaFoldDB" id="A0A8S3WT31"/>
<evidence type="ECO:0000256" key="1">
    <source>
        <dbReference type="SAM" id="MobiDB-lite"/>
    </source>
</evidence>
<keyword evidence="3" id="KW-1185">Reference proteome</keyword>
<feature type="region of interest" description="Disordered" evidence="1">
    <location>
        <begin position="104"/>
        <end position="123"/>
    </location>
</feature>
<evidence type="ECO:0000313" key="3">
    <source>
        <dbReference type="Proteomes" id="UP000691718"/>
    </source>
</evidence>
<feature type="compositionally biased region" description="Low complexity" evidence="1">
    <location>
        <begin position="156"/>
        <end position="166"/>
    </location>
</feature>
<dbReference type="EMBL" id="CAJQZP010000647">
    <property type="protein sequence ID" value="CAG4975640.1"/>
    <property type="molecule type" value="Genomic_DNA"/>
</dbReference>
<feature type="region of interest" description="Disordered" evidence="1">
    <location>
        <begin position="156"/>
        <end position="181"/>
    </location>
</feature>
<gene>
    <name evidence="2" type="ORF">PAPOLLO_LOCUS9153</name>
</gene>
<proteinExistence type="predicted"/>
<dbReference type="Proteomes" id="UP000691718">
    <property type="component" value="Unassembled WGS sequence"/>
</dbReference>